<feature type="compositionally biased region" description="Polar residues" evidence="1">
    <location>
        <begin position="212"/>
        <end position="226"/>
    </location>
</feature>
<evidence type="ECO:0000313" key="2">
    <source>
        <dbReference type="EMBL" id="WVO23699.1"/>
    </source>
</evidence>
<dbReference type="GeneID" id="89991825"/>
<feature type="region of interest" description="Disordered" evidence="1">
    <location>
        <begin position="65"/>
        <end position="95"/>
    </location>
</feature>
<name>A0ABZ2B0T2_9TREE</name>
<feature type="region of interest" description="Disordered" evidence="1">
    <location>
        <begin position="184"/>
        <end position="247"/>
    </location>
</feature>
<reference evidence="2 3" key="1">
    <citation type="submission" date="2024-01" db="EMBL/GenBank/DDBJ databases">
        <title>Comparative genomics of Cryptococcus and Kwoniella reveals pathogenesis evolution and contrasting modes of karyotype evolution via chromosome fusion or intercentromeric recombination.</title>
        <authorList>
            <person name="Coelho M.A."/>
            <person name="David-Palma M."/>
            <person name="Shea T."/>
            <person name="Bowers K."/>
            <person name="McGinley-Smith S."/>
            <person name="Mohammad A.W."/>
            <person name="Gnirke A."/>
            <person name="Yurkov A.M."/>
            <person name="Nowrousian M."/>
            <person name="Sun S."/>
            <person name="Cuomo C.A."/>
            <person name="Heitman J."/>
        </authorList>
    </citation>
    <scope>NUCLEOTIDE SEQUENCE [LARGE SCALE GENOMIC DNA]</scope>
    <source>
        <strain evidence="2 3">7685027</strain>
    </source>
</reference>
<gene>
    <name evidence="2" type="ORF">IAS62_005054</name>
</gene>
<proteinExistence type="predicted"/>
<accession>A0ABZ2B0T2</accession>
<keyword evidence="3" id="KW-1185">Reference proteome</keyword>
<sequence>MPRQNQDPIISSRFPTQPEDIIARSEFASALIGTNLSRKEEEDEDRSLGISLTFQCEPIDLANSKAPTPFSTAISTNLGTPNQPSKEPKSGKTKQSKMLIAAFKKKAMRELEEQRILQQKERLSHRFLERGTLYRHRGKMKNSTKRGKGAMVTVFRQVKKVLVDNEGVRLDEREENLDELRERLISKGNRTEAVLEEPKANTPISKPRPNKGPSNDFPQSRGSNTDVGGKGKGTGKGNAKDKIPSTK</sequence>
<evidence type="ECO:0000313" key="3">
    <source>
        <dbReference type="Proteomes" id="UP001432216"/>
    </source>
</evidence>
<feature type="compositionally biased region" description="Polar residues" evidence="1">
    <location>
        <begin position="65"/>
        <end position="85"/>
    </location>
</feature>
<dbReference type="RefSeq" id="XP_064722938.1">
    <property type="nucleotide sequence ID" value="XM_064866866.1"/>
</dbReference>
<protein>
    <recommendedName>
        <fullName evidence="4">Pinin/SDK/MemA protein domain-containing protein</fullName>
    </recommendedName>
</protein>
<feature type="compositionally biased region" description="Basic and acidic residues" evidence="1">
    <location>
        <begin position="238"/>
        <end position="247"/>
    </location>
</feature>
<dbReference type="Proteomes" id="UP001432216">
    <property type="component" value="Chromosome 8"/>
</dbReference>
<dbReference type="EMBL" id="CP143813">
    <property type="protein sequence ID" value="WVO23699.1"/>
    <property type="molecule type" value="Genomic_DNA"/>
</dbReference>
<evidence type="ECO:0008006" key="4">
    <source>
        <dbReference type="Google" id="ProtNLM"/>
    </source>
</evidence>
<evidence type="ECO:0000256" key="1">
    <source>
        <dbReference type="SAM" id="MobiDB-lite"/>
    </source>
</evidence>
<organism evidence="2 3">
    <name type="scientific">Cryptococcus decagattii</name>
    <dbReference type="NCBI Taxonomy" id="1859122"/>
    <lineage>
        <taxon>Eukaryota</taxon>
        <taxon>Fungi</taxon>
        <taxon>Dikarya</taxon>
        <taxon>Basidiomycota</taxon>
        <taxon>Agaricomycotina</taxon>
        <taxon>Tremellomycetes</taxon>
        <taxon>Tremellales</taxon>
        <taxon>Cryptococcaceae</taxon>
        <taxon>Cryptococcus</taxon>
        <taxon>Cryptococcus gattii species complex</taxon>
    </lineage>
</organism>